<evidence type="ECO:0000256" key="6">
    <source>
        <dbReference type="PROSITE-ProRule" id="PRU01077"/>
    </source>
</evidence>
<protein>
    <recommendedName>
        <fullName evidence="14">SLIT-ROBO Rho GTPase activating protein 3</fullName>
    </recommendedName>
</protein>
<keyword evidence="3" id="KW-0597">Phosphoprotein</keyword>
<feature type="compositionally biased region" description="Basic and acidic residues" evidence="8">
    <location>
        <begin position="825"/>
        <end position="836"/>
    </location>
</feature>
<accession>A0AAQ5ZEA2</accession>
<dbReference type="Ensembl" id="ENSAOCT00000052423.1">
    <property type="protein sequence ID" value="ENSAOCP00000064433.1"/>
    <property type="gene ID" value="ENSAOCG00000021195.2"/>
</dbReference>
<keyword evidence="1 5" id="KW-0728">SH3 domain</keyword>
<evidence type="ECO:0000259" key="11">
    <source>
        <dbReference type="PROSITE" id="PS51741"/>
    </source>
</evidence>
<dbReference type="PROSITE" id="PS50238">
    <property type="entry name" value="RHOGAP"/>
    <property type="match status" value="1"/>
</dbReference>
<dbReference type="SMART" id="SM00055">
    <property type="entry name" value="FCH"/>
    <property type="match status" value="1"/>
</dbReference>
<dbReference type="GO" id="GO:0005096">
    <property type="term" value="F:GTPase activator activity"/>
    <property type="evidence" value="ECO:0007669"/>
    <property type="project" value="UniProtKB-KW"/>
</dbReference>
<dbReference type="SMART" id="SM00324">
    <property type="entry name" value="RhoGAP"/>
    <property type="match status" value="1"/>
</dbReference>
<dbReference type="InterPro" id="IPR027267">
    <property type="entry name" value="AH/BAR_dom_sf"/>
</dbReference>
<reference evidence="12" key="2">
    <citation type="submission" date="2025-08" db="UniProtKB">
        <authorList>
            <consortium name="Ensembl"/>
        </authorList>
    </citation>
    <scope>IDENTIFICATION</scope>
</reference>
<feature type="compositionally biased region" description="Basic and acidic residues" evidence="8">
    <location>
        <begin position="201"/>
        <end position="228"/>
    </location>
</feature>
<dbReference type="InterPro" id="IPR035648">
    <property type="entry name" value="srGAP1/2/3_SH3"/>
</dbReference>
<reference evidence="12" key="3">
    <citation type="submission" date="2025-09" db="UniProtKB">
        <authorList>
            <consortium name="Ensembl"/>
        </authorList>
    </citation>
    <scope>IDENTIFICATION</scope>
</reference>
<dbReference type="InterPro" id="IPR000198">
    <property type="entry name" value="RhoGAP_dom"/>
</dbReference>
<dbReference type="PROSITE" id="PS50002">
    <property type="entry name" value="SH3"/>
    <property type="match status" value="1"/>
</dbReference>
<feature type="domain" description="F-BAR" evidence="11">
    <location>
        <begin position="12"/>
        <end position="312"/>
    </location>
</feature>
<feature type="domain" description="Rho-GAP" evidence="10">
    <location>
        <begin position="461"/>
        <end position="646"/>
    </location>
</feature>
<feature type="region of interest" description="Disordered" evidence="8">
    <location>
        <begin position="199"/>
        <end position="228"/>
    </location>
</feature>
<organism evidence="12 13">
    <name type="scientific">Amphiprion ocellaris</name>
    <name type="common">Clown anemonefish</name>
    <dbReference type="NCBI Taxonomy" id="80972"/>
    <lineage>
        <taxon>Eukaryota</taxon>
        <taxon>Metazoa</taxon>
        <taxon>Chordata</taxon>
        <taxon>Craniata</taxon>
        <taxon>Vertebrata</taxon>
        <taxon>Euteleostomi</taxon>
        <taxon>Actinopterygii</taxon>
        <taxon>Neopterygii</taxon>
        <taxon>Teleostei</taxon>
        <taxon>Neoteleostei</taxon>
        <taxon>Acanthomorphata</taxon>
        <taxon>Ovalentaria</taxon>
        <taxon>Pomacentridae</taxon>
        <taxon>Amphiprion</taxon>
    </lineage>
</organism>
<dbReference type="Gene3D" id="2.30.30.40">
    <property type="entry name" value="SH3 Domains"/>
    <property type="match status" value="1"/>
</dbReference>
<dbReference type="InterPro" id="IPR008936">
    <property type="entry name" value="Rho_GTPase_activation_prot"/>
</dbReference>
<evidence type="ECO:0000256" key="3">
    <source>
        <dbReference type="ARBA" id="ARBA00022553"/>
    </source>
</evidence>
<evidence type="ECO:0008006" key="14">
    <source>
        <dbReference type="Google" id="ProtNLM"/>
    </source>
</evidence>
<evidence type="ECO:0000313" key="13">
    <source>
        <dbReference type="Proteomes" id="UP001501940"/>
    </source>
</evidence>
<dbReference type="GeneTree" id="ENSGT00950000182824"/>
<dbReference type="Pfam" id="PF00018">
    <property type="entry name" value="SH3_1"/>
    <property type="match status" value="1"/>
</dbReference>
<keyword evidence="4 6" id="KW-0175">Coiled coil</keyword>
<evidence type="ECO:0000256" key="1">
    <source>
        <dbReference type="ARBA" id="ARBA00022443"/>
    </source>
</evidence>
<dbReference type="CDD" id="cd11955">
    <property type="entry name" value="SH3_srGAP1-3"/>
    <property type="match status" value="1"/>
</dbReference>
<evidence type="ECO:0000256" key="8">
    <source>
        <dbReference type="SAM" id="MobiDB-lite"/>
    </source>
</evidence>
<dbReference type="SUPFAM" id="SSF50044">
    <property type="entry name" value="SH3-domain"/>
    <property type="match status" value="1"/>
</dbReference>
<dbReference type="SUPFAM" id="SSF48350">
    <property type="entry name" value="GTPase activation domain, GAP"/>
    <property type="match status" value="1"/>
</dbReference>
<dbReference type="InterPro" id="IPR031160">
    <property type="entry name" value="F_BAR_dom"/>
</dbReference>
<feature type="domain" description="SH3" evidence="9">
    <location>
        <begin position="698"/>
        <end position="757"/>
    </location>
</feature>
<feature type="compositionally biased region" description="Low complexity" evidence="8">
    <location>
        <begin position="944"/>
        <end position="953"/>
    </location>
</feature>
<dbReference type="Gene3D" id="1.10.555.10">
    <property type="entry name" value="Rho GTPase activation protein"/>
    <property type="match status" value="1"/>
</dbReference>
<gene>
    <name evidence="12" type="primary">SRGAP3</name>
</gene>
<evidence type="ECO:0000256" key="5">
    <source>
        <dbReference type="PROSITE-ProRule" id="PRU00192"/>
    </source>
</evidence>
<proteinExistence type="predicted"/>
<dbReference type="PANTHER" id="PTHR14166">
    <property type="entry name" value="SLIT-ROBO RHO GTPASE ACTIVATING PROTEIN"/>
    <property type="match status" value="1"/>
</dbReference>
<dbReference type="Gene3D" id="1.20.1270.60">
    <property type="entry name" value="Arfaptin homology (AH) domain/BAR domain"/>
    <property type="match status" value="1"/>
</dbReference>
<dbReference type="FunFam" id="1.20.1270.60:FF:000006">
    <property type="entry name" value="SLIT-ROBO Rho GTPase-activating protein 1 isoform 2"/>
    <property type="match status" value="1"/>
</dbReference>
<dbReference type="SMART" id="SM00326">
    <property type="entry name" value="SH3"/>
    <property type="match status" value="1"/>
</dbReference>
<dbReference type="InterPro" id="IPR001452">
    <property type="entry name" value="SH3_domain"/>
</dbReference>
<sequence length="1019" mass="115135">MSKSRKTRHECLLVKEYLIRNQLVEQFRCLEQQSESRLQLLQDLQEFFRRKAELQLEYSRGLDKLAERYSAKIRTSREHQHFKKDQNLLSTVNCWYLVLDQTRRESRDHATLSDIYNNNVIVRLAHVGEDVIRLFKKSKDIGVQMHEELVKVTNELYTVMKTYHMYHTESLSAESKLKEAEKQEEKHIGKANDISTSLLRYGHDDRPQRRSSVKKMEKMKEKRQAKYSENKLKCTKARNDYLLNLAATNALVAKYYIHDVSDMIDCCDLGFHASLARTMRTYLSAEYSLETSRHEGLDLLEGAVDAMDIRGDKLKFMDTHSQIFCPPARFDYQPHMGDEVSAQQPVQTELLMRYHQLQSRLATLKIENEEVRKTLDATMQTLQDMLTVEDFDVSEAFQHSQSTESVKSASSDSYMSKANIAKRRANHQETEGFYFTKYKEYLNGSNLIIKLQAKHDLLKKTSIQYITISLRLMVVESCVRYINLYGLQQQGIFRVPGSQVEVNDIKNAFERGEDPLVDDQTDHDINSVAGVLKLYFRGLENPLFPKERFLDLISTTKLDSGAERAHHLQQIVVTLQRPVIIVMRYLFAFLNHLSQYSDENMMDPYNLAICFGPTLMPIPDDQDPVACQAHVNEVIKTIIIHHEAIFPTQRELEGPVYEKCMAGGEEYCESPHSEPGALDEIDNGTGPNTSDEGESSKLEQIEAIAKFDYVGRSPRELSFKKGASLLLYLRASEDWWEGRHNGVDGLIPHQYIVVQDMVRVRSDGAAVPRHRNGADSLSPTRAADQPPRVMPRPCSPHKMAVIRGPTDSPEKRRLTTFGSAGCINHPDRKAFADSHSQRSSPSTTRHASLGDHKTLEAEALAEVSVDIEKTMNTALHELRELERQNVAKHAPDVVLDTLEPLKHPGGAGDPSASPLHTMVIRDPDAAQRRSSSSSSSETMTTFKPALSARRPSAPLRPPPVRPVRPAPVIGQGQGPHRSSSSSSSGLGSPGITPTDRVFPKAPSPSPSTSSSSSDKQGNM</sequence>
<feature type="compositionally biased region" description="Low complexity" evidence="8">
    <location>
        <begin position="974"/>
        <end position="990"/>
    </location>
</feature>
<dbReference type="FunFam" id="2.30.30.40:FF:000005">
    <property type="entry name" value="SLIT-ROBO Rho GTPase-activating protein 1 isoform 2"/>
    <property type="match status" value="1"/>
</dbReference>
<dbReference type="Proteomes" id="UP001501940">
    <property type="component" value="Chromosome 5"/>
</dbReference>
<keyword evidence="13" id="KW-1185">Reference proteome</keyword>
<reference evidence="12 13" key="1">
    <citation type="submission" date="2022-01" db="EMBL/GenBank/DDBJ databases">
        <title>A chromosome-scale genome assembly of the false clownfish, Amphiprion ocellaris.</title>
        <authorList>
            <person name="Ryu T."/>
        </authorList>
    </citation>
    <scope>NUCLEOTIDE SEQUENCE [LARGE SCALE GENOMIC DNA]</scope>
</reference>
<feature type="compositionally biased region" description="Pro residues" evidence="8">
    <location>
        <begin position="954"/>
        <end position="965"/>
    </location>
</feature>
<name>A0AAQ5ZEA2_AMPOC</name>
<dbReference type="CDD" id="cd04383">
    <property type="entry name" value="RhoGAP_srGAP"/>
    <property type="match status" value="1"/>
</dbReference>
<dbReference type="FunFam" id="1.10.555.10:FF:000112">
    <property type="entry name" value="SLIT-ROBO Rho GTPase-activating protein 3"/>
    <property type="match status" value="1"/>
</dbReference>
<dbReference type="InterPro" id="IPR036028">
    <property type="entry name" value="SH3-like_dom_sf"/>
</dbReference>
<evidence type="ECO:0000256" key="4">
    <source>
        <dbReference type="ARBA" id="ARBA00023054"/>
    </source>
</evidence>
<evidence type="ECO:0000259" key="9">
    <source>
        <dbReference type="PROSITE" id="PS50002"/>
    </source>
</evidence>
<feature type="region of interest" description="Disordered" evidence="8">
    <location>
        <begin position="923"/>
        <end position="1019"/>
    </location>
</feature>
<evidence type="ECO:0000259" key="10">
    <source>
        <dbReference type="PROSITE" id="PS50238"/>
    </source>
</evidence>
<evidence type="ECO:0000313" key="12">
    <source>
        <dbReference type="Ensembl" id="ENSAOCP00000064433.1"/>
    </source>
</evidence>
<dbReference type="GO" id="GO:0007165">
    <property type="term" value="P:signal transduction"/>
    <property type="evidence" value="ECO:0007669"/>
    <property type="project" value="InterPro"/>
</dbReference>
<dbReference type="AlphaFoldDB" id="A0AAQ5ZEA2"/>
<feature type="compositionally biased region" description="Polar residues" evidence="8">
    <location>
        <begin position="837"/>
        <end position="846"/>
    </location>
</feature>
<keyword evidence="2" id="KW-0343">GTPase activation</keyword>
<feature type="region of interest" description="Disordered" evidence="8">
    <location>
        <begin position="667"/>
        <end position="696"/>
    </location>
</feature>
<feature type="region of interest" description="Disordered" evidence="8">
    <location>
        <begin position="825"/>
        <end position="852"/>
    </location>
</feature>
<dbReference type="InterPro" id="IPR051627">
    <property type="entry name" value="SLIT-ROBO_RhoGAP"/>
</dbReference>
<feature type="region of interest" description="Disordered" evidence="8">
    <location>
        <begin position="767"/>
        <end position="810"/>
    </location>
</feature>
<dbReference type="PROSITE" id="PS51741">
    <property type="entry name" value="F_BAR"/>
    <property type="match status" value="1"/>
</dbReference>
<dbReference type="SUPFAM" id="SSF103657">
    <property type="entry name" value="BAR/IMD domain-like"/>
    <property type="match status" value="1"/>
</dbReference>
<dbReference type="Pfam" id="PF00611">
    <property type="entry name" value="FCH"/>
    <property type="match status" value="1"/>
</dbReference>
<feature type="coiled-coil region" evidence="7">
    <location>
        <begin position="354"/>
        <end position="381"/>
    </location>
</feature>
<evidence type="ECO:0000256" key="7">
    <source>
        <dbReference type="SAM" id="Coils"/>
    </source>
</evidence>
<dbReference type="Pfam" id="PF00620">
    <property type="entry name" value="RhoGAP"/>
    <property type="match status" value="1"/>
</dbReference>
<evidence type="ECO:0000256" key="2">
    <source>
        <dbReference type="ARBA" id="ARBA00022468"/>
    </source>
</evidence>
<dbReference type="InterPro" id="IPR001060">
    <property type="entry name" value="FCH_dom"/>
</dbReference>